<keyword evidence="3" id="KW-1185">Reference proteome</keyword>
<accession>A0A941EGA1</accession>
<feature type="region of interest" description="Disordered" evidence="1">
    <location>
        <begin position="1"/>
        <end position="26"/>
    </location>
</feature>
<reference evidence="2" key="1">
    <citation type="submission" date="2021-04" db="EMBL/GenBank/DDBJ databases">
        <title>Genome based classification of Actinospica acidithermotolerans sp. nov., an actinobacterium isolated from an Indonesian hot spring.</title>
        <authorList>
            <person name="Kusuma A.B."/>
            <person name="Putra K.E."/>
            <person name="Nafisah S."/>
            <person name="Loh J."/>
            <person name="Nouioui I."/>
            <person name="Goodfellow M."/>
        </authorList>
    </citation>
    <scope>NUCLEOTIDE SEQUENCE</scope>
    <source>
        <strain evidence="2">MGRD01-02</strain>
    </source>
</reference>
<dbReference type="Proteomes" id="UP000676325">
    <property type="component" value="Unassembled WGS sequence"/>
</dbReference>
<protein>
    <submittedName>
        <fullName evidence="2">Replication-relaxation family protein</fullName>
    </submittedName>
</protein>
<evidence type="ECO:0000313" key="2">
    <source>
        <dbReference type="EMBL" id="MBR7830766.1"/>
    </source>
</evidence>
<dbReference type="EMBL" id="JAGSOH010000154">
    <property type="protein sequence ID" value="MBR7830766.1"/>
    <property type="molecule type" value="Genomic_DNA"/>
</dbReference>
<dbReference type="RefSeq" id="WP_212521887.1">
    <property type="nucleotide sequence ID" value="NZ_JAGSOH010000154.1"/>
</dbReference>
<name>A0A941EGA1_9ACTN</name>
<feature type="compositionally biased region" description="Low complexity" evidence="1">
    <location>
        <begin position="1"/>
        <end position="19"/>
    </location>
</feature>
<comment type="caution">
    <text evidence="2">The sequence shown here is derived from an EMBL/GenBank/DDBJ whole genome shotgun (WGS) entry which is preliminary data.</text>
</comment>
<feature type="region of interest" description="Disordered" evidence="1">
    <location>
        <begin position="266"/>
        <end position="285"/>
    </location>
</feature>
<dbReference type="InterPro" id="IPR025855">
    <property type="entry name" value="Replic_Relax"/>
</dbReference>
<proteinExistence type="predicted"/>
<evidence type="ECO:0000256" key="1">
    <source>
        <dbReference type="SAM" id="MobiDB-lite"/>
    </source>
</evidence>
<evidence type="ECO:0000313" key="3">
    <source>
        <dbReference type="Proteomes" id="UP000676325"/>
    </source>
</evidence>
<dbReference type="AlphaFoldDB" id="A0A941EGA1"/>
<gene>
    <name evidence="2" type="ORF">KDK95_30970</name>
</gene>
<organism evidence="2 3">
    <name type="scientific">Actinospica acidithermotolerans</name>
    <dbReference type="NCBI Taxonomy" id="2828514"/>
    <lineage>
        <taxon>Bacteria</taxon>
        <taxon>Bacillati</taxon>
        <taxon>Actinomycetota</taxon>
        <taxon>Actinomycetes</taxon>
        <taxon>Catenulisporales</taxon>
        <taxon>Actinospicaceae</taxon>
        <taxon>Actinospica</taxon>
    </lineage>
</organism>
<dbReference type="Pfam" id="PF13814">
    <property type="entry name" value="Replic_Relax"/>
    <property type="match status" value="1"/>
</dbReference>
<sequence length="351" mass="38336">MSTSAPLSAAPTTPAYLPAGPEPEPVPQARRAQLALLAAHLTPRDQWIIAMVHEHRVLTSRQIAALGFGSERIARRRLATLTHELRVLDRFRPLQRRGNGSAPEHYVLGPAGASYLAASLDLNLRKFGYSRQRAHQIAVSTHLPHTVGCNDVFVRIAAAHRTDPAGGRLAAWWSERRCLRLWQDLARPDGYGHYTLARACSEPAEARNLRFFLEYDTGTEALSRLSAKLPGYAKLAAATSPTPVLFYLPNVRREEHLHQLLAQDPPRVPVATTSPDALNAAESGPSGPVWRAYTGRARIPGRAVKRLPLIDLDQLLPAAASTRTAAGAAAAPTWWIEPPAPLPPADPHARR</sequence>